<protein>
    <submittedName>
        <fullName evidence="1">Uncharacterized protein</fullName>
    </submittedName>
</protein>
<evidence type="ECO:0000313" key="2">
    <source>
        <dbReference type="Proteomes" id="UP000805704"/>
    </source>
</evidence>
<name>A0ACB7ER87_NIBAL</name>
<reference evidence="1" key="1">
    <citation type="submission" date="2020-04" db="EMBL/GenBank/DDBJ databases">
        <title>A chromosome-scale assembly and high-density genetic map of the yellow drum (Nibea albiflora) genome.</title>
        <authorList>
            <person name="Xu D."/>
            <person name="Zhang W."/>
            <person name="Chen R."/>
            <person name="Tan P."/>
            <person name="Wang L."/>
            <person name="Song H."/>
            <person name="Tian L."/>
            <person name="Zhu Q."/>
            <person name="Wang B."/>
        </authorList>
    </citation>
    <scope>NUCLEOTIDE SEQUENCE</scope>
    <source>
        <strain evidence="1">ZJHYS-2018</strain>
    </source>
</reference>
<dbReference type="Proteomes" id="UP000805704">
    <property type="component" value="Chromosome 3"/>
</dbReference>
<proteinExistence type="predicted"/>
<organism evidence="1 2">
    <name type="scientific">Nibea albiflora</name>
    <name type="common">Yellow drum</name>
    <name type="synonym">Corvina albiflora</name>
    <dbReference type="NCBI Taxonomy" id="240163"/>
    <lineage>
        <taxon>Eukaryota</taxon>
        <taxon>Metazoa</taxon>
        <taxon>Chordata</taxon>
        <taxon>Craniata</taxon>
        <taxon>Vertebrata</taxon>
        <taxon>Euteleostomi</taxon>
        <taxon>Actinopterygii</taxon>
        <taxon>Neopterygii</taxon>
        <taxon>Teleostei</taxon>
        <taxon>Neoteleostei</taxon>
        <taxon>Acanthomorphata</taxon>
        <taxon>Eupercaria</taxon>
        <taxon>Sciaenidae</taxon>
        <taxon>Nibea</taxon>
    </lineage>
</organism>
<accession>A0ACB7ER87</accession>
<comment type="caution">
    <text evidence="1">The sequence shown here is derived from an EMBL/GenBank/DDBJ whole genome shotgun (WGS) entry which is preliminary data.</text>
</comment>
<gene>
    <name evidence="1" type="ORF">GBF38_009359</name>
</gene>
<sequence length="86" mass="9680">MEAVIGLLLMLLRVSHDRSLLILSLRAAVMILILIGIAVYFVWKKKKYEKAEGSSVCRKMEHQENSVMMADMKSSPSDLCVTSHLT</sequence>
<dbReference type="EMBL" id="CM024791">
    <property type="protein sequence ID" value="KAG8004377.1"/>
    <property type="molecule type" value="Genomic_DNA"/>
</dbReference>
<keyword evidence="2" id="KW-1185">Reference proteome</keyword>
<evidence type="ECO:0000313" key="1">
    <source>
        <dbReference type="EMBL" id="KAG8004377.1"/>
    </source>
</evidence>